<dbReference type="AlphaFoldDB" id="A0A840RD85"/>
<dbReference type="CDD" id="cd16341">
    <property type="entry name" value="FdhE"/>
    <property type="match status" value="1"/>
</dbReference>
<evidence type="ECO:0000313" key="6">
    <source>
        <dbReference type="Proteomes" id="UP000543030"/>
    </source>
</evidence>
<dbReference type="PANTHER" id="PTHR37689">
    <property type="entry name" value="PROTEIN FDHE"/>
    <property type="match status" value="1"/>
</dbReference>
<dbReference type="PANTHER" id="PTHR37689:SF1">
    <property type="entry name" value="PROTEIN FDHE"/>
    <property type="match status" value="1"/>
</dbReference>
<dbReference type="Pfam" id="PF04216">
    <property type="entry name" value="FdhE_N"/>
    <property type="match status" value="1"/>
</dbReference>
<dbReference type="GO" id="GO:0008199">
    <property type="term" value="F:ferric iron binding"/>
    <property type="evidence" value="ECO:0007669"/>
    <property type="project" value="TreeGrafter"/>
</dbReference>
<dbReference type="InterPro" id="IPR056796">
    <property type="entry name" value="FdhE_C"/>
</dbReference>
<feature type="domain" description="FdhE central" evidence="3">
    <location>
        <begin position="159"/>
        <end position="192"/>
    </location>
</feature>
<sequence>MNDLILPATLPYGRRATRLNTLASGHELEGYLNFCSALCRAQQVQAEVFLPEAQQSLIWQNGAPCHDPQAVLQGRWPAVLKGLLKQMVDPVTPWQSTVMRLQQMSAAQVQTCAQQILTLQWHELDRGAAPFVAAALQVDFLLRAQASTAPALTNHTQAHCPVCGFLPVGAILHDQRRYLHCALCESEWHHIRAQCVECNSGRDMGLWSLQEGARMVAETCGDCHGWLKQLDQDAQHDLMADDLATLELDAALSEQGFERISPNLLLFPGAF</sequence>
<comment type="caution">
    <text evidence="5">The sequence shown here is derived from an EMBL/GenBank/DDBJ whole genome shotgun (WGS) entry which is preliminary data.</text>
</comment>
<dbReference type="Pfam" id="PF24860">
    <property type="entry name" value="FdhE_C"/>
    <property type="match status" value="1"/>
</dbReference>
<keyword evidence="1" id="KW-0963">Cytoplasm</keyword>
<dbReference type="SUPFAM" id="SSF144020">
    <property type="entry name" value="FdhE-like"/>
    <property type="match status" value="1"/>
</dbReference>
<dbReference type="InterPro" id="IPR056797">
    <property type="entry name" value="FdhE_central"/>
</dbReference>
<dbReference type="Pfam" id="PF24859">
    <property type="entry name" value="FdhE_central"/>
    <property type="match status" value="1"/>
</dbReference>
<dbReference type="InterPro" id="IPR024064">
    <property type="entry name" value="FdhE-like_sf"/>
</dbReference>
<feature type="domain" description="FdhE C-terminal" evidence="4">
    <location>
        <begin position="194"/>
        <end position="266"/>
    </location>
</feature>
<reference evidence="5 6" key="1">
    <citation type="submission" date="2020-08" db="EMBL/GenBank/DDBJ databases">
        <title>Genomic Encyclopedia of Type Strains, Phase IV (KMG-IV): sequencing the most valuable type-strain genomes for metagenomic binning, comparative biology and taxonomic classification.</title>
        <authorList>
            <person name="Goeker M."/>
        </authorList>
    </citation>
    <scope>NUCLEOTIDE SEQUENCE [LARGE SCALE GENOMIC DNA]</scope>
    <source>
        <strain evidence="5 6">DSM 18233</strain>
    </source>
</reference>
<proteinExistence type="predicted"/>
<dbReference type="Gene3D" id="3.90.1670.10">
    <property type="entry name" value="FdhE-like domain"/>
    <property type="match status" value="1"/>
</dbReference>
<evidence type="ECO:0000313" key="5">
    <source>
        <dbReference type="EMBL" id="MBB5190937.1"/>
    </source>
</evidence>
<evidence type="ECO:0000259" key="3">
    <source>
        <dbReference type="Pfam" id="PF24859"/>
    </source>
</evidence>
<evidence type="ECO:0000259" key="2">
    <source>
        <dbReference type="Pfam" id="PF04216"/>
    </source>
</evidence>
<dbReference type="Proteomes" id="UP000543030">
    <property type="component" value="Unassembled WGS sequence"/>
</dbReference>
<dbReference type="InterPro" id="IPR056774">
    <property type="entry name" value="FdhE_N"/>
</dbReference>
<accession>A0A840RD85</accession>
<name>A0A840RD85_9NEIS</name>
<dbReference type="GO" id="GO:0005829">
    <property type="term" value="C:cytosol"/>
    <property type="evidence" value="ECO:0007669"/>
    <property type="project" value="TreeGrafter"/>
</dbReference>
<dbReference type="GO" id="GO:0051604">
    <property type="term" value="P:protein maturation"/>
    <property type="evidence" value="ECO:0007669"/>
    <property type="project" value="TreeGrafter"/>
</dbReference>
<protein>
    <submittedName>
        <fullName evidence="5">FdhE protein</fullName>
    </submittedName>
</protein>
<dbReference type="InterPro" id="IPR006452">
    <property type="entry name" value="Formate_DH_accessory"/>
</dbReference>
<organism evidence="5 6">
    <name type="scientific">Silvimonas terrae</name>
    <dbReference type="NCBI Taxonomy" id="300266"/>
    <lineage>
        <taxon>Bacteria</taxon>
        <taxon>Pseudomonadati</taxon>
        <taxon>Pseudomonadota</taxon>
        <taxon>Betaproteobacteria</taxon>
        <taxon>Neisseriales</taxon>
        <taxon>Chitinibacteraceae</taxon>
        <taxon>Silvimonas</taxon>
    </lineage>
</organism>
<keyword evidence="6" id="KW-1185">Reference proteome</keyword>
<dbReference type="EMBL" id="JACHHN010000003">
    <property type="protein sequence ID" value="MBB5190937.1"/>
    <property type="molecule type" value="Genomic_DNA"/>
</dbReference>
<dbReference type="RefSeq" id="WP_184099429.1">
    <property type="nucleotide sequence ID" value="NZ_JACHHN010000003.1"/>
</dbReference>
<evidence type="ECO:0000256" key="1">
    <source>
        <dbReference type="ARBA" id="ARBA00022490"/>
    </source>
</evidence>
<gene>
    <name evidence="5" type="ORF">HNQ50_001660</name>
</gene>
<evidence type="ECO:0000259" key="4">
    <source>
        <dbReference type="Pfam" id="PF24860"/>
    </source>
</evidence>
<feature type="domain" description="FdhE N-terminal" evidence="2">
    <location>
        <begin position="12"/>
        <end position="150"/>
    </location>
</feature>